<proteinExistence type="predicted"/>
<gene>
    <name evidence="1" type="ORF">Pint_33777</name>
</gene>
<accession>A0ACC0X6E0</accession>
<sequence>MGLFNAKMKNKVLEFFILMLREGVRPNQATLTSVLRVCTRLALLELGTQVRVHVLKYDQDLILNYALLDMYSKCGSLEDAKSIFYKMVEKDVISWSTMIARLAQNRYSRKALKLFELMKASGLEPNYITILSVLFACSHAGLVEDGLYYFQSMKKLYGIEPENEHYGCIIDLLGKAGTVDQVVKLIHDMEYEPDAVTWRALPGAYKVHRNTDLAIYAPKQILNLDPQDAGTYILLSNIYAYLQRWDNAVEVMKTMRDRGVRKEPGCSWIEVNKHIHAFIFRDRSHPKIVENYKELNQLIYKLLAVGYVPNTNFVLHDLEGEQKEDSIRYHSEKLAIIIGLMSLSRGKTIRIRKNIRICGDCHIVAKLTAKIEDQTVVIRNPIRYHHFQDGIFSCGDFW</sequence>
<protein>
    <submittedName>
        <fullName evidence="1">Uncharacterized protein</fullName>
    </submittedName>
</protein>
<reference evidence="2" key="1">
    <citation type="journal article" date="2023" name="G3 (Bethesda)">
        <title>Genome assembly and association tests identify interacting loci associated with vigor, precocity, and sex in interspecific pistachio rootstocks.</title>
        <authorList>
            <person name="Palmer W."/>
            <person name="Jacygrad E."/>
            <person name="Sagayaradj S."/>
            <person name="Cavanaugh K."/>
            <person name="Han R."/>
            <person name="Bertier L."/>
            <person name="Beede B."/>
            <person name="Kafkas S."/>
            <person name="Golino D."/>
            <person name="Preece J."/>
            <person name="Michelmore R."/>
        </authorList>
    </citation>
    <scope>NUCLEOTIDE SEQUENCE [LARGE SCALE GENOMIC DNA]</scope>
</reference>
<keyword evidence="2" id="KW-1185">Reference proteome</keyword>
<comment type="caution">
    <text evidence="1">The sequence shown here is derived from an EMBL/GenBank/DDBJ whole genome shotgun (WGS) entry which is preliminary data.</text>
</comment>
<organism evidence="1 2">
    <name type="scientific">Pistacia integerrima</name>
    <dbReference type="NCBI Taxonomy" id="434235"/>
    <lineage>
        <taxon>Eukaryota</taxon>
        <taxon>Viridiplantae</taxon>
        <taxon>Streptophyta</taxon>
        <taxon>Embryophyta</taxon>
        <taxon>Tracheophyta</taxon>
        <taxon>Spermatophyta</taxon>
        <taxon>Magnoliopsida</taxon>
        <taxon>eudicotyledons</taxon>
        <taxon>Gunneridae</taxon>
        <taxon>Pentapetalae</taxon>
        <taxon>rosids</taxon>
        <taxon>malvids</taxon>
        <taxon>Sapindales</taxon>
        <taxon>Anacardiaceae</taxon>
        <taxon>Pistacia</taxon>
    </lineage>
</organism>
<dbReference type="Proteomes" id="UP001163603">
    <property type="component" value="Chromosome 14"/>
</dbReference>
<name>A0ACC0X6E0_9ROSI</name>
<evidence type="ECO:0000313" key="2">
    <source>
        <dbReference type="Proteomes" id="UP001163603"/>
    </source>
</evidence>
<dbReference type="EMBL" id="CM047749">
    <property type="protein sequence ID" value="KAJ0010988.1"/>
    <property type="molecule type" value="Genomic_DNA"/>
</dbReference>
<evidence type="ECO:0000313" key="1">
    <source>
        <dbReference type="EMBL" id="KAJ0010988.1"/>
    </source>
</evidence>